<evidence type="ECO:0000313" key="3">
    <source>
        <dbReference type="Proteomes" id="UP000001964"/>
    </source>
</evidence>
<sequence length="233" mass="24189" precursor="true">MKQMFVSALVVAAAGVAGVYFMPGGAPDEGPAAGPVDGPADSGGVTPAAAPETLLSYTDERGTCSGEEQVSEDERVTYVQACDGVAGWRWYAEASEHGQTSRFSDRNDPEVQGQYGGYLGNFGQFHTVIEWRVLDGAPYATIHRYVSATFETGDAVRQETLIVTALRPGGSPTSCHVGLVDATAVSGANEIAREMADRLAADHDCASGTVWVVDAASPSVDAALASGSTRPAN</sequence>
<dbReference type="EMBL" id="CP000449">
    <property type="protein sequence ID" value="ABI66336.1"/>
    <property type="molecule type" value="Genomic_DNA"/>
</dbReference>
<dbReference type="STRING" id="394221.Mmar10_2044"/>
<reference evidence="2 3" key="1">
    <citation type="submission" date="2006-08" db="EMBL/GenBank/DDBJ databases">
        <title>Complete sequence of Maricaulis maris MCS10.</title>
        <authorList>
            <consortium name="US DOE Joint Genome Institute"/>
            <person name="Copeland A."/>
            <person name="Lucas S."/>
            <person name="Lapidus A."/>
            <person name="Barry K."/>
            <person name="Detter J.C."/>
            <person name="Glavina del Rio T."/>
            <person name="Hammon N."/>
            <person name="Israni S."/>
            <person name="Dalin E."/>
            <person name="Tice H."/>
            <person name="Pitluck S."/>
            <person name="Saunders E."/>
            <person name="Brettin T."/>
            <person name="Bruce D."/>
            <person name="Han C."/>
            <person name="Tapia R."/>
            <person name="Gilna P."/>
            <person name="Schmutz J."/>
            <person name="Larimer F."/>
            <person name="Land M."/>
            <person name="Hauser L."/>
            <person name="Kyrpides N."/>
            <person name="Mikhailova N."/>
            <person name="Viollier P."/>
            <person name="Stephens C."/>
            <person name="Richardson P."/>
        </authorList>
    </citation>
    <scope>NUCLEOTIDE SEQUENCE [LARGE SCALE GENOMIC DNA]</scope>
    <source>
        <strain evidence="2 3">MCS10</strain>
    </source>
</reference>
<name>Q0AN01_MARMM</name>
<dbReference type="KEGG" id="mmr:Mmar10_2044"/>
<dbReference type="HOGENOM" id="CLU_1188826_0_0_5"/>
<feature type="signal peptide" evidence="1">
    <location>
        <begin position="1"/>
        <end position="22"/>
    </location>
</feature>
<organism evidence="2 3">
    <name type="scientific">Maricaulis maris (strain MCS10)</name>
    <name type="common">Caulobacter maris</name>
    <dbReference type="NCBI Taxonomy" id="394221"/>
    <lineage>
        <taxon>Bacteria</taxon>
        <taxon>Pseudomonadati</taxon>
        <taxon>Pseudomonadota</taxon>
        <taxon>Alphaproteobacteria</taxon>
        <taxon>Maricaulales</taxon>
        <taxon>Maricaulaceae</taxon>
        <taxon>Maricaulis</taxon>
    </lineage>
</organism>
<dbReference type="Proteomes" id="UP000001964">
    <property type="component" value="Chromosome"/>
</dbReference>
<gene>
    <name evidence="2" type="ordered locus">Mmar10_2044</name>
</gene>
<feature type="chain" id="PRO_5004168172" description="Secreted protein" evidence="1">
    <location>
        <begin position="23"/>
        <end position="233"/>
    </location>
</feature>
<keyword evidence="3" id="KW-1185">Reference proteome</keyword>
<protein>
    <recommendedName>
        <fullName evidence="4">Secreted protein</fullName>
    </recommendedName>
</protein>
<dbReference type="OrthoDB" id="7629373at2"/>
<dbReference type="RefSeq" id="WP_011643981.1">
    <property type="nucleotide sequence ID" value="NC_008347.1"/>
</dbReference>
<accession>Q0AN01</accession>
<dbReference type="AlphaFoldDB" id="Q0AN01"/>
<keyword evidence="1" id="KW-0732">Signal</keyword>
<proteinExistence type="predicted"/>
<evidence type="ECO:0000313" key="2">
    <source>
        <dbReference type="EMBL" id="ABI66336.1"/>
    </source>
</evidence>
<evidence type="ECO:0008006" key="4">
    <source>
        <dbReference type="Google" id="ProtNLM"/>
    </source>
</evidence>
<evidence type="ECO:0000256" key="1">
    <source>
        <dbReference type="SAM" id="SignalP"/>
    </source>
</evidence>